<keyword evidence="1" id="KW-1133">Transmembrane helix</keyword>
<keyword evidence="1" id="KW-0472">Membrane</keyword>
<reference evidence="2 3" key="1">
    <citation type="journal article" date="2018" name="J. Allergy Clin. Immunol.">
        <title>High-quality assembly of Dermatophagoides pteronyssinus genome and transcriptome reveals a wide range of novel allergens.</title>
        <authorList>
            <person name="Liu X.Y."/>
            <person name="Yang K.Y."/>
            <person name="Wang M.Q."/>
            <person name="Kwok J.S."/>
            <person name="Zeng X."/>
            <person name="Yang Z."/>
            <person name="Xiao X.J."/>
            <person name="Lau C.P."/>
            <person name="Li Y."/>
            <person name="Huang Z.M."/>
            <person name="Ba J.G."/>
            <person name="Yim A.K."/>
            <person name="Ouyang C.Y."/>
            <person name="Ngai S.M."/>
            <person name="Chan T.F."/>
            <person name="Leung E.L."/>
            <person name="Liu L."/>
            <person name="Liu Z.G."/>
            <person name="Tsui S.K."/>
        </authorList>
    </citation>
    <scope>NUCLEOTIDE SEQUENCE [LARGE SCALE GENOMIC DNA]</scope>
    <source>
        <strain evidence="2">Derp</strain>
    </source>
</reference>
<organism evidence="2 3">
    <name type="scientific">Dermatophagoides pteronyssinus</name>
    <name type="common">European house dust mite</name>
    <dbReference type="NCBI Taxonomy" id="6956"/>
    <lineage>
        <taxon>Eukaryota</taxon>
        <taxon>Metazoa</taxon>
        <taxon>Ecdysozoa</taxon>
        <taxon>Arthropoda</taxon>
        <taxon>Chelicerata</taxon>
        <taxon>Arachnida</taxon>
        <taxon>Acari</taxon>
        <taxon>Acariformes</taxon>
        <taxon>Sarcoptiformes</taxon>
        <taxon>Astigmata</taxon>
        <taxon>Psoroptidia</taxon>
        <taxon>Analgoidea</taxon>
        <taxon>Pyroglyphidae</taxon>
        <taxon>Dermatophagoidinae</taxon>
        <taxon>Dermatophagoides</taxon>
    </lineage>
</organism>
<name>A0ABQ8J5I0_DERPT</name>
<dbReference type="Proteomes" id="UP000887458">
    <property type="component" value="Unassembled WGS sequence"/>
</dbReference>
<proteinExistence type="predicted"/>
<protein>
    <recommendedName>
        <fullName evidence="4">Transmembrane protein</fullName>
    </recommendedName>
</protein>
<evidence type="ECO:0000313" key="3">
    <source>
        <dbReference type="Proteomes" id="UP000887458"/>
    </source>
</evidence>
<reference evidence="2 3" key="2">
    <citation type="journal article" date="2022" name="Mol. Biol. Evol.">
        <title>Comparative Genomics Reveals Insights into the Divergent Evolution of Astigmatic Mites and Household Pest Adaptations.</title>
        <authorList>
            <person name="Xiong Q."/>
            <person name="Wan A.T."/>
            <person name="Liu X."/>
            <person name="Fung C.S."/>
            <person name="Xiao X."/>
            <person name="Malainual N."/>
            <person name="Hou J."/>
            <person name="Wang L."/>
            <person name="Wang M."/>
            <person name="Yang K.Y."/>
            <person name="Cui Y."/>
            <person name="Leung E.L."/>
            <person name="Nong W."/>
            <person name="Shin S.K."/>
            <person name="Au S.W."/>
            <person name="Jeong K.Y."/>
            <person name="Chew F.T."/>
            <person name="Hui J.H."/>
            <person name="Leung T.F."/>
            <person name="Tungtrongchitr A."/>
            <person name="Zhong N."/>
            <person name="Liu Z."/>
            <person name="Tsui S.K."/>
        </authorList>
    </citation>
    <scope>NUCLEOTIDE SEQUENCE [LARGE SCALE GENOMIC DNA]</scope>
    <source>
        <strain evidence="2">Derp</strain>
    </source>
</reference>
<evidence type="ECO:0000313" key="2">
    <source>
        <dbReference type="EMBL" id="KAH9417786.1"/>
    </source>
</evidence>
<feature type="transmembrane region" description="Helical" evidence="1">
    <location>
        <begin position="78"/>
        <end position="96"/>
    </location>
</feature>
<comment type="caution">
    <text evidence="2">The sequence shown here is derived from an EMBL/GenBank/DDBJ whole genome shotgun (WGS) entry which is preliminary data.</text>
</comment>
<keyword evidence="1" id="KW-0812">Transmembrane</keyword>
<gene>
    <name evidence="2" type="ORF">DERP_013561</name>
</gene>
<accession>A0ABQ8J5I0</accession>
<keyword evidence="3" id="KW-1185">Reference proteome</keyword>
<evidence type="ECO:0000256" key="1">
    <source>
        <dbReference type="SAM" id="Phobius"/>
    </source>
</evidence>
<dbReference type="EMBL" id="NJHN03000073">
    <property type="protein sequence ID" value="KAH9417786.1"/>
    <property type="molecule type" value="Genomic_DNA"/>
</dbReference>
<sequence length="136" mass="15644">MSKIFCCLSRHIVCLNQSKSCVNCSIVVPFDRYLFNNKNETKCVDINDESRYASYSTCLANESQQRYLRRISSSNPSFFLSSILLLLLLLLFNNFIADNDKLLFFLQCVIRSTIRSNEQKQNDLINGLPKSTRTAP</sequence>
<evidence type="ECO:0008006" key="4">
    <source>
        <dbReference type="Google" id="ProtNLM"/>
    </source>
</evidence>